<feature type="compositionally biased region" description="Basic and acidic residues" evidence="1">
    <location>
        <begin position="224"/>
        <end position="234"/>
    </location>
</feature>
<dbReference type="PANTHER" id="PTHR13490:SF0">
    <property type="entry name" value="SMALL RIBOSOMAL SUBUNIT PROTEIN MS35"/>
    <property type="match status" value="1"/>
</dbReference>
<dbReference type="GO" id="GO:0005763">
    <property type="term" value="C:mitochondrial small ribosomal subunit"/>
    <property type="evidence" value="ECO:0007669"/>
    <property type="project" value="TreeGrafter"/>
</dbReference>
<evidence type="ECO:0000259" key="2">
    <source>
        <dbReference type="Pfam" id="PF10213"/>
    </source>
</evidence>
<dbReference type="PANTHER" id="PTHR13490">
    <property type="entry name" value="MITOCHONDRIAL 28S RIBOSOMAL PROTEIN S28"/>
    <property type="match status" value="1"/>
</dbReference>
<name>A0A9P1MB24_9PEZI</name>
<protein>
    <recommendedName>
        <fullName evidence="2">Small ribosomal subunit protein mS35 mitochondrial conserved domain-containing protein</fullName>
    </recommendedName>
</protein>
<reference evidence="3" key="1">
    <citation type="submission" date="2022-11" db="EMBL/GenBank/DDBJ databases">
        <authorList>
            <person name="Scott C."/>
            <person name="Bruce N."/>
        </authorList>
    </citation>
    <scope>NUCLEOTIDE SEQUENCE</scope>
</reference>
<proteinExistence type="predicted"/>
<organism evidence="3 4">
    <name type="scientific">Parascedosporium putredinis</name>
    <dbReference type="NCBI Taxonomy" id="1442378"/>
    <lineage>
        <taxon>Eukaryota</taxon>
        <taxon>Fungi</taxon>
        <taxon>Dikarya</taxon>
        <taxon>Ascomycota</taxon>
        <taxon>Pezizomycotina</taxon>
        <taxon>Sordariomycetes</taxon>
        <taxon>Hypocreomycetidae</taxon>
        <taxon>Microascales</taxon>
        <taxon>Microascaceae</taxon>
        <taxon>Parascedosporium</taxon>
    </lineage>
</organism>
<accession>A0A9P1MB24</accession>
<dbReference type="InterPro" id="IPR019349">
    <property type="entry name" value="Ribosomal_mS35_mit"/>
</dbReference>
<evidence type="ECO:0000256" key="1">
    <source>
        <dbReference type="SAM" id="MobiDB-lite"/>
    </source>
</evidence>
<dbReference type="InterPro" id="IPR039848">
    <property type="entry name" value="Ribosomal_mS35_mt"/>
</dbReference>
<dbReference type="AlphaFoldDB" id="A0A9P1MB24"/>
<feature type="domain" description="Small ribosomal subunit protein mS35 mitochondrial conserved" evidence="2">
    <location>
        <begin position="115"/>
        <end position="173"/>
    </location>
</feature>
<dbReference type="OrthoDB" id="283424at2759"/>
<keyword evidence="4" id="KW-1185">Reference proteome</keyword>
<feature type="region of interest" description="Disordered" evidence="1">
    <location>
        <begin position="222"/>
        <end position="263"/>
    </location>
</feature>
<evidence type="ECO:0000313" key="4">
    <source>
        <dbReference type="Proteomes" id="UP000838763"/>
    </source>
</evidence>
<dbReference type="GO" id="GO:0032543">
    <property type="term" value="P:mitochondrial translation"/>
    <property type="evidence" value="ECO:0007669"/>
    <property type="project" value="InterPro"/>
</dbReference>
<dbReference type="Proteomes" id="UP000838763">
    <property type="component" value="Unassembled WGS sequence"/>
</dbReference>
<gene>
    <name evidence="3" type="ORF">PPNO1_LOCUS4799</name>
</gene>
<sequence>MRCSRASPEERTAELEQELVTLQRQLEYQDSKMHKALDEEAAVLFREPRPLKDSFWFDEDDDDPMTHDVEGENFDEDDITSMAHGKLDELREYRHYARIVAWEMPLLSSGGHVLSPDLGLTPAQELKLKKLAGARYNPEKDEIKMSCESFDHQAQNKRYLRDQANKLIEAAKPKFPVEWRMTEERRRELDQIRARSVAKDLKVGEKGKLIDGSAVVQAVLSEPAPERSGAREAVPEMQQQSENAFDEVSPATGPTGLRPCILR</sequence>
<dbReference type="Pfam" id="PF10213">
    <property type="entry name" value="MRP-S28"/>
    <property type="match status" value="1"/>
</dbReference>
<dbReference type="GO" id="GO:0003735">
    <property type="term" value="F:structural constituent of ribosome"/>
    <property type="evidence" value="ECO:0007669"/>
    <property type="project" value="InterPro"/>
</dbReference>
<dbReference type="EMBL" id="CALLCH030000012">
    <property type="protein sequence ID" value="CAI4215079.1"/>
    <property type="molecule type" value="Genomic_DNA"/>
</dbReference>
<evidence type="ECO:0000313" key="3">
    <source>
        <dbReference type="EMBL" id="CAI4215079.1"/>
    </source>
</evidence>
<comment type="caution">
    <text evidence="3">The sequence shown here is derived from an EMBL/GenBank/DDBJ whole genome shotgun (WGS) entry which is preliminary data.</text>
</comment>